<feature type="transmembrane region" description="Helical" evidence="1">
    <location>
        <begin position="25"/>
        <end position="44"/>
    </location>
</feature>
<evidence type="ECO:0008006" key="4">
    <source>
        <dbReference type="Google" id="ProtNLM"/>
    </source>
</evidence>
<evidence type="ECO:0000256" key="1">
    <source>
        <dbReference type="SAM" id="Phobius"/>
    </source>
</evidence>
<dbReference type="InterPro" id="IPR021449">
    <property type="entry name" value="DUF3099"/>
</dbReference>
<feature type="transmembrane region" description="Helical" evidence="1">
    <location>
        <begin position="50"/>
        <end position="70"/>
    </location>
</feature>
<dbReference type="EMBL" id="JAUTBF010000001">
    <property type="protein sequence ID" value="MDQ1122372.1"/>
    <property type="molecule type" value="Genomic_DNA"/>
</dbReference>
<proteinExistence type="predicted"/>
<gene>
    <name evidence="2" type="ORF">QE412_000945</name>
</gene>
<protein>
    <recommendedName>
        <fullName evidence="4">DUF3099 family protein</fullName>
    </recommendedName>
</protein>
<evidence type="ECO:0000313" key="2">
    <source>
        <dbReference type="EMBL" id="MDQ1122372.1"/>
    </source>
</evidence>
<dbReference type="Pfam" id="PF11298">
    <property type="entry name" value="DUF3099"/>
    <property type="match status" value="1"/>
</dbReference>
<comment type="caution">
    <text evidence="2">The sequence shown here is derived from an EMBL/GenBank/DDBJ whole genome shotgun (WGS) entry which is preliminary data.</text>
</comment>
<dbReference type="Proteomes" id="UP001226691">
    <property type="component" value="Unassembled WGS sequence"/>
</dbReference>
<keyword evidence="3" id="KW-1185">Reference proteome</keyword>
<organism evidence="2 3">
    <name type="scientific">Microbacterium trichothecenolyticum</name>
    <name type="common">Aureobacterium trichothecenolyticum</name>
    <dbReference type="NCBI Taxonomy" id="69370"/>
    <lineage>
        <taxon>Bacteria</taxon>
        <taxon>Bacillati</taxon>
        <taxon>Actinomycetota</taxon>
        <taxon>Actinomycetes</taxon>
        <taxon>Micrococcales</taxon>
        <taxon>Microbacteriaceae</taxon>
        <taxon>Microbacterium</taxon>
    </lineage>
</organism>
<keyword evidence="1" id="KW-1133">Transmembrane helix</keyword>
<evidence type="ECO:0000313" key="3">
    <source>
        <dbReference type="Proteomes" id="UP001226691"/>
    </source>
</evidence>
<keyword evidence="1" id="KW-0812">Transmembrane</keyword>
<name>A0ABU0TTU6_MICTR</name>
<dbReference type="RefSeq" id="WP_307480762.1">
    <property type="nucleotide sequence ID" value="NZ_JAUTBF010000001.1"/>
</dbReference>
<keyword evidence="1" id="KW-0472">Membrane</keyword>
<sequence length="125" mass="13213">MKTSSRAQSATSLPKAPRDDADSRFTKYMVMMGIRIACFIAMAVVTPYGWYTFVFAAGAIFLPYLAVIVANVGQDAPPTTAVAPERAITAPAAASPTPAAEEPLVIRIAESPRLAPGAKDRDARS</sequence>
<reference evidence="2 3" key="1">
    <citation type="submission" date="2023-07" db="EMBL/GenBank/DDBJ databases">
        <title>Functional and genomic diversity of the sorghum phyllosphere microbiome.</title>
        <authorList>
            <person name="Shade A."/>
        </authorList>
    </citation>
    <scope>NUCLEOTIDE SEQUENCE [LARGE SCALE GENOMIC DNA]</scope>
    <source>
        <strain evidence="2 3">SORGH_AS_1207</strain>
    </source>
</reference>
<accession>A0ABU0TTU6</accession>